<dbReference type="Proteomes" id="UP000387223">
    <property type="component" value="Unassembled WGS sequence"/>
</dbReference>
<evidence type="ECO:0000313" key="1">
    <source>
        <dbReference type="EMBL" id="GBO87189.1"/>
    </source>
</evidence>
<dbReference type="EMBL" id="BGZI01000003">
    <property type="protein sequence ID" value="GBO87189.1"/>
    <property type="molecule type" value="Genomic_DNA"/>
</dbReference>
<proteinExistence type="predicted"/>
<evidence type="ECO:0000313" key="2">
    <source>
        <dbReference type="Proteomes" id="UP000387223"/>
    </source>
</evidence>
<name>A0A5M3PWU8_9GAMM</name>
<accession>A0A5M3PWU8</accession>
<gene>
    <name evidence="1" type="ORF">MSSD14B_08570</name>
</gene>
<organism evidence="1 2">
    <name type="scientific">Marinobacter salsuginis</name>
    <dbReference type="NCBI Taxonomy" id="418719"/>
    <lineage>
        <taxon>Bacteria</taxon>
        <taxon>Pseudomonadati</taxon>
        <taxon>Pseudomonadota</taxon>
        <taxon>Gammaproteobacteria</taxon>
        <taxon>Pseudomonadales</taxon>
        <taxon>Marinobacteraceae</taxon>
        <taxon>Marinobacter</taxon>
    </lineage>
</organism>
<sequence length="57" mass="6481">MFDDSSETLPGMKDKVFTPKGMSLEVWVVRKGNEEISGVGYFNEKPSSRAQFFSELF</sequence>
<comment type="caution">
    <text evidence="1">The sequence shown here is derived from an EMBL/GenBank/DDBJ whole genome shotgun (WGS) entry which is preliminary data.</text>
</comment>
<dbReference type="AlphaFoldDB" id="A0A5M3PWU8"/>
<protein>
    <submittedName>
        <fullName evidence="1">Uncharacterized protein</fullName>
    </submittedName>
</protein>
<reference evidence="1 2" key="1">
    <citation type="journal article" date="2019" name="J. Gen. Appl. Microbiol.">
        <title>Aerobic degradation of cis-dichloroethene by the marine bacterium Marinobacter salsuginis strain 5N-3.</title>
        <authorList>
            <person name="Inoue Y."/>
            <person name="Fukunaga Y."/>
            <person name="Katsumata H."/>
            <person name="Ohji S."/>
            <person name="Hosoyama A."/>
            <person name="Mori K."/>
            <person name="Ando K."/>
        </authorList>
    </citation>
    <scope>NUCLEOTIDE SEQUENCE [LARGE SCALE GENOMIC DNA]</scope>
    <source>
        <strain evidence="1 2">NBRC 109114</strain>
    </source>
</reference>